<reference evidence="7" key="1">
    <citation type="journal article" date="2011" name="PLoS ONE">
        <title>The genome of Akkermansia muciniphila, a dedicated intestinal mucin degrader, and its use in exploring intestinal metagenomes.</title>
        <authorList>
            <person name="van Passel M.W."/>
            <person name="Kant R."/>
            <person name="Zoetendal E.G."/>
            <person name="Plugge C.M."/>
            <person name="Derrien M."/>
            <person name="Malfatti S.A."/>
            <person name="Chain P.S."/>
            <person name="Woyke T."/>
            <person name="Palva A."/>
            <person name="de Vos W.M."/>
            <person name="Smidt H."/>
        </authorList>
    </citation>
    <scope>NUCLEOTIDE SEQUENCE [LARGE SCALE GENOMIC DNA]</scope>
    <source>
        <strain evidence="7">ATCC BAA-835 / DSM 22959 / JCM 33894 / BCRC 81048 / CCUG 64013 / CIP 107961 / Muc</strain>
    </source>
</reference>
<evidence type="ECO:0000256" key="4">
    <source>
        <dbReference type="ARBA" id="ARBA00023163"/>
    </source>
</evidence>
<dbReference type="GO" id="GO:0003700">
    <property type="term" value="F:DNA-binding transcription factor activity"/>
    <property type="evidence" value="ECO:0007669"/>
    <property type="project" value="InterPro"/>
</dbReference>
<dbReference type="PANTHER" id="PTHR30126:SF39">
    <property type="entry name" value="HTH-TYPE TRANSCRIPTIONAL REGULATOR CYSL"/>
    <property type="match status" value="1"/>
</dbReference>
<comment type="similarity">
    <text evidence="1">Belongs to the LysR transcriptional regulatory family.</text>
</comment>
<dbReference type="AlphaFoldDB" id="B2UQ03"/>
<dbReference type="Gene3D" id="3.40.190.290">
    <property type="match status" value="1"/>
</dbReference>
<dbReference type="SUPFAM" id="SSF46785">
    <property type="entry name" value="Winged helix' DNA-binding domain"/>
    <property type="match status" value="1"/>
</dbReference>
<keyword evidence="7" id="KW-1185">Reference proteome</keyword>
<gene>
    <name evidence="6" type="ordered locus">Amuc_0701</name>
</gene>
<dbReference type="PANTHER" id="PTHR30126">
    <property type="entry name" value="HTH-TYPE TRANSCRIPTIONAL REGULATOR"/>
    <property type="match status" value="1"/>
</dbReference>
<evidence type="ECO:0000256" key="3">
    <source>
        <dbReference type="ARBA" id="ARBA00023125"/>
    </source>
</evidence>
<keyword evidence="2" id="KW-0805">Transcription regulation</keyword>
<dbReference type="KEGG" id="amu:Amuc_0701"/>
<evidence type="ECO:0000256" key="1">
    <source>
        <dbReference type="ARBA" id="ARBA00009437"/>
    </source>
</evidence>
<evidence type="ECO:0000256" key="2">
    <source>
        <dbReference type="ARBA" id="ARBA00023015"/>
    </source>
</evidence>
<dbReference type="STRING" id="349741.Amuc_0701"/>
<organism evidence="6 7">
    <name type="scientific">Akkermansia muciniphila (strain ATCC BAA-835 / DSM 22959 / JCM 33894 / BCRC 81048 / CCUG 64013 / CIP 107961 / Muc)</name>
    <dbReference type="NCBI Taxonomy" id="349741"/>
    <lineage>
        <taxon>Bacteria</taxon>
        <taxon>Pseudomonadati</taxon>
        <taxon>Verrucomicrobiota</taxon>
        <taxon>Verrucomicrobiia</taxon>
        <taxon>Verrucomicrobiales</taxon>
        <taxon>Akkermansiaceae</taxon>
        <taxon>Akkermansia</taxon>
    </lineage>
</organism>
<dbReference type="FunFam" id="1.10.10.10:FF:000001">
    <property type="entry name" value="LysR family transcriptional regulator"/>
    <property type="match status" value="1"/>
</dbReference>
<dbReference type="HOGENOM" id="CLU_039613_6_1_0"/>
<dbReference type="InterPro" id="IPR036390">
    <property type="entry name" value="WH_DNA-bd_sf"/>
</dbReference>
<dbReference type="EMBL" id="CP001071">
    <property type="protein sequence ID" value="ACD04538.1"/>
    <property type="molecule type" value="Genomic_DNA"/>
</dbReference>
<accession>B2UQ03</accession>
<keyword evidence="4" id="KW-0804">Transcription</keyword>
<feature type="domain" description="HTH lysR-type" evidence="5">
    <location>
        <begin position="15"/>
        <end position="67"/>
    </location>
</feature>
<dbReference type="PROSITE" id="PS50931">
    <property type="entry name" value="HTH_LYSR"/>
    <property type="match status" value="1"/>
</dbReference>
<evidence type="ECO:0000313" key="7">
    <source>
        <dbReference type="Proteomes" id="UP000001031"/>
    </source>
</evidence>
<evidence type="ECO:0000259" key="5">
    <source>
        <dbReference type="PROSITE" id="PS50931"/>
    </source>
</evidence>
<evidence type="ECO:0000313" key="6">
    <source>
        <dbReference type="EMBL" id="ACD04538.1"/>
    </source>
</evidence>
<dbReference type="InterPro" id="IPR005119">
    <property type="entry name" value="LysR_subst-bd"/>
</dbReference>
<dbReference type="Pfam" id="PF03466">
    <property type="entry name" value="LysR_substrate"/>
    <property type="match status" value="1"/>
</dbReference>
<dbReference type="RefSeq" id="WP_012419753.1">
    <property type="nucleotide sequence ID" value="NC_010655.1"/>
</dbReference>
<dbReference type="InterPro" id="IPR000847">
    <property type="entry name" value="LysR_HTH_N"/>
</dbReference>
<dbReference type="GO" id="GO:0000976">
    <property type="term" value="F:transcription cis-regulatory region binding"/>
    <property type="evidence" value="ECO:0007669"/>
    <property type="project" value="TreeGrafter"/>
</dbReference>
<dbReference type="Pfam" id="PF00126">
    <property type="entry name" value="HTH_1"/>
    <property type="match status" value="1"/>
</dbReference>
<sequence length="307" mass="34955">MVEYYFLSMITDFRLKVFETVARRLNFTRAAEELFITQPAVTRHIKELERLLDARLFKREGRGIALTAEGVRLLAHSRRILKEYETLAEEISFGRNSPVSGELSLGASSTMSQYVLPPLLALFNRHYPEIRIWLKSGNTEEIEQAVQDESVQLGIVEGTATRANLHYQPFMEDEIILAGGMQAAVPSEGLSLPQLSHVPLIMREPGSGTRRVVEEALKKHGISVSGLHVLMMLGNTESIKMYLEHSPACSFLSSLAVRGEFKRGSLKKIHLRHLEIRRTFHFVSGHGDHSRINELFIKFCRYYYNKI</sequence>
<protein>
    <submittedName>
        <fullName evidence="6">Transcriptional regulator, LysR family</fullName>
    </submittedName>
</protein>
<dbReference type="Proteomes" id="UP000001031">
    <property type="component" value="Chromosome"/>
</dbReference>
<dbReference type="Gene3D" id="1.10.10.10">
    <property type="entry name" value="Winged helix-like DNA-binding domain superfamily/Winged helix DNA-binding domain"/>
    <property type="match status" value="1"/>
</dbReference>
<dbReference type="PRINTS" id="PR00039">
    <property type="entry name" value="HTHLYSR"/>
</dbReference>
<dbReference type="InterPro" id="IPR036388">
    <property type="entry name" value="WH-like_DNA-bd_sf"/>
</dbReference>
<dbReference type="eggNOG" id="COG0583">
    <property type="taxonomic scope" value="Bacteria"/>
</dbReference>
<keyword evidence="3" id="KW-0238">DNA-binding</keyword>
<dbReference type="PaxDb" id="349741-Amuc_0701"/>
<proteinExistence type="inferred from homology"/>
<dbReference type="SUPFAM" id="SSF53850">
    <property type="entry name" value="Periplasmic binding protein-like II"/>
    <property type="match status" value="1"/>
</dbReference>
<name>B2UQ03_AKKM8</name>